<keyword evidence="3" id="KW-1185">Reference proteome</keyword>
<evidence type="ECO:0000313" key="3">
    <source>
        <dbReference type="Proteomes" id="UP001317629"/>
    </source>
</evidence>
<dbReference type="EMBL" id="AP027142">
    <property type="protein sequence ID" value="BDV35084.1"/>
    <property type="molecule type" value="Genomic_DNA"/>
</dbReference>
<organism evidence="2 3">
    <name type="scientific">Methylocystis iwaonis</name>
    <dbReference type="NCBI Taxonomy" id="2885079"/>
    <lineage>
        <taxon>Bacteria</taxon>
        <taxon>Pseudomonadati</taxon>
        <taxon>Pseudomonadota</taxon>
        <taxon>Alphaproteobacteria</taxon>
        <taxon>Hyphomicrobiales</taxon>
        <taxon>Methylocystaceae</taxon>
        <taxon>Methylocystis</taxon>
    </lineage>
</organism>
<accession>A0ABN6VHB4</accession>
<name>A0ABN6VHB4_9HYPH</name>
<evidence type="ECO:0000313" key="2">
    <source>
        <dbReference type="EMBL" id="BDV35084.1"/>
    </source>
</evidence>
<sequence>MSLAAPQAEQVRAERPGDVQADRQQSGPSLSKFEARRIRRRCRDQVADSSASKELRHCFELHIAARRLWGECKREPKIATLRGREKEEAIRRCVLEKRGSGKRSQP</sequence>
<protein>
    <submittedName>
        <fullName evidence="2">Uncharacterized protein</fullName>
    </submittedName>
</protein>
<evidence type="ECO:0000256" key="1">
    <source>
        <dbReference type="SAM" id="MobiDB-lite"/>
    </source>
</evidence>
<reference evidence="2 3" key="1">
    <citation type="journal article" date="2023" name="Int. J. Syst. Evol. Microbiol.">
        <title>Methylocystis iwaonis sp. nov., a type II methane-oxidizing bacterium from surface soil of a rice paddy field in Japan, and emended description of the genus Methylocystis (ex Whittenbury et al. 1970) Bowman et al. 1993.</title>
        <authorList>
            <person name="Kaise H."/>
            <person name="Sawadogo J.B."/>
            <person name="Alam M.S."/>
            <person name="Ueno C."/>
            <person name="Dianou D."/>
            <person name="Shinjo R."/>
            <person name="Asakawa S."/>
        </authorList>
    </citation>
    <scope>NUCLEOTIDE SEQUENCE [LARGE SCALE GENOMIC DNA]</scope>
    <source>
        <strain evidence="2 3">SS37A-Re</strain>
    </source>
</reference>
<proteinExistence type="predicted"/>
<feature type="compositionally biased region" description="Basic and acidic residues" evidence="1">
    <location>
        <begin position="11"/>
        <end position="21"/>
    </location>
</feature>
<dbReference type="Proteomes" id="UP001317629">
    <property type="component" value="Chromosome"/>
</dbReference>
<feature type="region of interest" description="Disordered" evidence="1">
    <location>
        <begin position="1"/>
        <end position="34"/>
    </location>
</feature>
<gene>
    <name evidence="2" type="ORF">SS37A_26130</name>
</gene>